<proteinExistence type="predicted"/>
<accession>A0A9P5Z6M5</accession>
<reference evidence="1" key="1">
    <citation type="submission" date="2020-11" db="EMBL/GenBank/DDBJ databases">
        <authorList>
            <consortium name="DOE Joint Genome Institute"/>
            <person name="Ahrendt S."/>
            <person name="Riley R."/>
            <person name="Andreopoulos W."/>
            <person name="Labutti K."/>
            <person name="Pangilinan J."/>
            <person name="Ruiz-Duenas F.J."/>
            <person name="Barrasa J.M."/>
            <person name="Sanchez-Garcia M."/>
            <person name="Camarero S."/>
            <person name="Miyauchi S."/>
            <person name="Serrano A."/>
            <person name="Linde D."/>
            <person name="Babiker R."/>
            <person name="Drula E."/>
            <person name="Ayuso-Fernandez I."/>
            <person name="Pacheco R."/>
            <person name="Padilla G."/>
            <person name="Ferreira P."/>
            <person name="Barriuso J."/>
            <person name="Kellner H."/>
            <person name="Castanera R."/>
            <person name="Alfaro M."/>
            <person name="Ramirez L."/>
            <person name="Pisabarro A.G."/>
            <person name="Kuo A."/>
            <person name="Tritt A."/>
            <person name="Lipzen A."/>
            <person name="He G."/>
            <person name="Yan M."/>
            <person name="Ng V."/>
            <person name="Cullen D."/>
            <person name="Martin F."/>
            <person name="Rosso M.-N."/>
            <person name="Henrissat B."/>
            <person name="Hibbett D."/>
            <person name="Martinez A.T."/>
            <person name="Grigoriev I.V."/>
        </authorList>
    </citation>
    <scope>NUCLEOTIDE SEQUENCE</scope>
    <source>
        <strain evidence="1">CIRM-BRFM 674</strain>
    </source>
</reference>
<comment type="caution">
    <text evidence="1">The sequence shown here is derived from an EMBL/GenBank/DDBJ whole genome shotgun (WGS) entry which is preliminary data.</text>
</comment>
<dbReference type="AlphaFoldDB" id="A0A9P5Z6M5"/>
<organism evidence="1 2">
    <name type="scientific">Pholiota conissans</name>
    <dbReference type="NCBI Taxonomy" id="109636"/>
    <lineage>
        <taxon>Eukaryota</taxon>
        <taxon>Fungi</taxon>
        <taxon>Dikarya</taxon>
        <taxon>Basidiomycota</taxon>
        <taxon>Agaricomycotina</taxon>
        <taxon>Agaricomycetes</taxon>
        <taxon>Agaricomycetidae</taxon>
        <taxon>Agaricales</taxon>
        <taxon>Agaricineae</taxon>
        <taxon>Strophariaceae</taxon>
        <taxon>Pholiota</taxon>
    </lineage>
</organism>
<evidence type="ECO:0000313" key="2">
    <source>
        <dbReference type="Proteomes" id="UP000807469"/>
    </source>
</evidence>
<dbReference type="EMBL" id="MU155195">
    <property type="protein sequence ID" value="KAF9480391.1"/>
    <property type="molecule type" value="Genomic_DNA"/>
</dbReference>
<evidence type="ECO:0000313" key="1">
    <source>
        <dbReference type="EMBL" id="KAF9480391.1"/>
    </source>
</evidence>
<name>A0A9P5Z6M5_9AGAR</name>
<dbReference type="Proteomes" id="UP000807469">
    <property type="component" value="Unassembled WGS sequence"/>
</dbReference>
<protein>
    <submittedName>
        <fullName evidence="1">Uncharacterized protein</fullName>
    </submittedName>
</protein>
<sequence>MSSTKILVLYAHARTRPCLHVAVSYSDRLHITFVGSVSTFNSCSSHCWCLDVLLISGSSSASMSSSYTTHERSAQTSWPIRPLISFIAGGRDISTQRMESGIDIQCKRNIPRRRYDIYIVHVHLSNCICKFESSVLHQSPSLPPHPLVLATIHEGVVRLNELCHLARENDLTVIAIWGK</sequence>
<gene>
    <name evidence="1" type="ORF">BDN70DRAFT_877659</name>
</gene>
<keyword evidence="2" id="KW-1185">Reference proteome</keyword>